<keyword evidence="4" id="KW-1185">Reference proteome</keyword>
<dbReference type="EMBL" id="CP120629">
    <property type="protein sequence ID" value="WEW59799.1"/>
    <property type="molecule type" value="Genomic_DNA"/>
</dbReference>
<dbReference type="CDD" id="cd03144">
    <property type="entry name" value="GATase1_ScBLP_like"/>
    <property type="match status" value="1"/>
</dbReference>
<reference evidence="3" key="1">
    <citation type="submission" date="2023-03" db="EMBL/GenBank/DDBJ databases">
        <title>Emydomyces testavorans Genome Sequence.</title>
        <authorList>
            <person name="Hoyer L."/>
        </authorList>
    </citation>
    <scope>NUCLEOTIDE SEQUENCE</scope>
    <source>
        <strain evidence="3">16-2883</strain>
    </source>
</reference>
<sequence>MATTSNPSISATTATKRLNVLVYSGGQTYSDWRRNVLTDCSGNGTTVDSVRQCLFSLRRLLAPHYAVIPVTGEMIINEPWTSSCALLVMPGGADLPYCATLNGAGNRRIGQFVQRGGAYLGFCAGGYYGSKRCEFEVGNKKLEVVGDRELAFYPGICRGCAYPGFVYNSEDGARATELQVSKSSFAGEKNVPASFKSYYNGGGVFVDAPKFAEQGVEVLASYTETLKVDSGEGLAAVVYCRVGEGAAILTGPHPEFAASNLDRNADGPEFCHVIDTLAQNDELRTEFLRACLKKLELQVNDEITTVPPLSRMHLSALEPDAAAELISKLKDIITVEDGEEYIKDDNDTFRLEKPSPLSMDKVSGALRDSMEERTDQGPTDDRIIDYNKIVKEIVVHDDYPSPADTPRFNHQTLYGMIKEYRAQSKEAISQFGSHVLYADVVTSTNTLLENSIYLADCSRQRNTQMLRRLPNGFLATANVQVAGRGRGSNVWVSPPGQLMFSICIRHPAEKFANALDPSQPNKRTYTKIGGILVNAHFSSAEYIAVAGAGINALNPLPTTSLAAILTALNNNNTTTAVPLPPLSLEKLLARILTTLEELYTRFLRTGFDAQFEEMYYADWLHMDQIVTLEAEGGVRARIKGITRDYGLLVAEELGWEDRSTGRRWELQSDSNSFDFFKGLVKRKV</sequence>
<dbReference type="InterPro" id="IPR004143">
    <property type="entry name" value="BPL_LPL_catalytic"/>
</dbReference>
<evidence type="ECO:0000313" key="3">
    <source>
        <dbReference type="EMBL" id="WEW59799.1"/>
    </source>
</evidence>
<evidence type="ECO:0000259" key="2">
    <source>
        <dbReference type="Pfam" id="PF09825"/>
    </source>
</evidence>
<dbReference type="PANTHER" id="PTHR12835">
    <property type="entry name" value="BIOTIN PROTEIN LIGASE"/>
    <property type="match status" value="1"/>
</dbReference>
<dbReference type="InterPro" id="IPR019197">
    <property type="entry name" value="Biotin-prot_ligase_N"/>
</dbReference>
<dbReference type="SUPFAM" id="SSF52317">
    <property type="entry name" value="Class I glutamine amidotransferase-like"/>
    <property type="match status" value="1"/>
</dbReference>
<accession>A0AAF0DJ92</accession>
<dbReference type="AlphaFoldDB" id="A0AAF0DJ92"/>
<dbReference type="GO" id="GO:0004077">
    <property type="term" value="F:biotin--[biotin carboxyl-carrier protein] ligase activity"/>
    <property type="evidence" value="ECO:0007669"/>
    <property type="project" value="TreeGrafter"/>
</dbReference>
<dbReference type="InterPro" id="IPR029062">
    <property type="entry name" value="Class_I_gatase-like"/>
</dbReference>
<name>A0AAF0DJ92_9EURO</name>
<dbReference type="PANTHER" id="PTHR12835:SF5">
    <property type="entry name" value="BIOTIN--PROTEIN LIGASE"/>
    <property type="match status" value="1"/>
</dbReference>
<evidence type="ECO:0000259" key="1">
    <source>
        <dbReference type="Pfam" id="PF03099"/>
    </source>
</evidence>
<dbReference type="Proteomes" id="UP001219355">
    <property type="component" value="Chromosome 3"/>
</dbReference>
<protein>
    <submittedName>
        <fullName evidence="3">Biotin holocarboxylase synthetase</fullName>
    </submittedName>
</protein>
<evidence type="ECO:0000313" key="4">
    <source>
        <dbReference type="Proteomes" id="UP001219355"/>
    </source>
</evidence>
<dbReference type="GO" id="GO:0005737">
    <property type="term" value="C:cytoplasm"/>
    <property type="evidence" value="ECO:0007669"/>
    <property type="project" value="TreeGrafter"/>
</dbReference>
<gene>
    <name evidence="3" type="primary">BPL1</name>
    <name evidence="3" type="ORF">PRK78_005279</name>
</gene>
<proteinExistence type="predicted"/>
<feature type="domain" description="Biotin-protein ligase N-terminal" evidence="2">
    <location>
        <begin position="41"/>
        <end position="315"/>
    </location>
</feature>
<organism evidence="3 4">
    <name type="scientific">Emydomyces testavorans</name>
    <dbReference type="NCBI Taxonomy" id="2070801"/>
    <lineage>
        <taxon>Eukaryota</taxon>
        <taxon>Fungi</taxon>
        <taxon>Dikarya</taxon>
        <taxon>Ascomycota</taxon>
        <taxon>Pezizomycotina</taxon>
        <taxon>Eurotiomycetes</taxon>
        <taxon>Eurotiomycetidae</taxon>
        <taxon>Onygenales</taxon>
        <taxon>Nannizziopsiaceae</taxon>
        <taxon>Emydomyces</taxon>
    </lineage>
</organism>
<dbReference type="Pfam" id="PF09825">
    <property type="entry name" value="BPL_N"/>
    <property type="match status" value="1"/>
</dbReference>
<dbReference type="Pfam" id="PF03099">
    <property type="entry name" value="BPL_LplA_LipB"/>
    <property type="match status" value="1"/>
</dbReference>
<dbReference type="InterPro" id="IPR045864">
    <property type="entry name" value="aa-tRNA-synth_II/BPL/LPL"/>
</dbReference>
<feature type="domain" description="BPL/LPL catalytic" evidence="1">
    <location>
        <begin position="465"/>
        <end position="515"/>
    </location>
</feature>
<dbReference type="Gene3D" id="3.30.930.10">
    <property type="entry name" value="Bira Bifunctional Protein, Domain 2"/>
    <property type="match status" value="2"/>
</dbReference>
<dbReference type="SUPFAM" id="SSF55681">
    <property type="entry name" value="Class II aaRS and biotin synthetases"/>
    <property type="match status" value="1"/>
</dbReference>